<dbReference type="Proteomes" id="UP000000437">
    <property type="component" value="Chromosome 4"/>
</dbReference>
<evidence type="ECO:0000313" key="2">
    <source>
        <dbReference type="RefSeq" id="XP_073803570.1"/>
    </source>
</evidence>
<reference evidence="2" key="1">
    <citation type="submission" date="2025-08" db="UniProtKB">
        <authorList>
            <consortium name="RefSeq"/>
        </authorList>
    </citation>
    <scope>IDENTIFICATION</scope>
    <source>
        <strain evidence="2">Tuebingen</strain>
        <tissue evidence="2">Fibroblasts and whole tissue</tissue>
    </source>
</reference>
<evidence type="ECO:0000313" key="1">
    <source>
        <dbReference type="Proteomes" id="UP000000437"/>
    </source>
</evidence>
<keyword evidence="1" id="KW-1185">Reference proteome</keyword>
<proteinExistence type="predicted"/>
<sequence length="776" mass="88476">MASKLSFHSRMFFLCPVCKKAPHSLPGHLRKVCMRNSTEAEIQAVVKEAKKELSEFCHKGRFWEFGKICDILDSTNPLARMIAEMQSKGLVINNLPSVLPEPARSTTSSVPQSSGEGAESSLEPPNESLSDESSGEYYQSTGGPMWTSSVRVEMVKKGLYNKHSIDHPLLAGFNKYLYTDLGYKNSKQVVETVSRFLHYMDPTEPNLMFVRRVEKVREYFNILSDTKLSKWTVFNYSKSLKRFMKYIITSTDIRHNNPALFQDCESFMDALYGIQSGMSKEVSMEVTAKKSEFGCGKEVLPKDCLAVLEAAFKDFQAVICKMQGPGAITGDCLTKNERLLVLYYLEAVIMLKLVQRPGIVTHMTVEDWEGRSRIENGVCVAVKEHKVPLSHKQELWFNLYFNEVRPVMLQENRTGDDVAVDSFFVSSSGRSIYNPSNDLKRLHDKYSLPSVTCGDAQRAFEAAAQNLSEVERNVAAERNYMRRTSSDPFLALSVLDQLAGKTPQRSSRASCCETRVDEQTAYKTLEQFCPVTLEGPPPKRARRTELCGSEHERHCYDRWRSEQLKLREQHALEHFTGQQPSESKISRWMDKQGWTSNVPQAAVVLKQWKPVARLDLVIDSSFVKKMILSQRWKGLTVRPVPDKGDGVFTKRPFQIGEVVCEYHGKLVSHEDGMAIASTSSIRAGHLFFYRNKQHEAMCIDAHEESCQCHPMKFNYGRLIRHSSKRANIRPRLYVLNDRDIILFIATKYISSDEELLYDYGSKRRSFAGKGLELDWM</sequence>
<name>A0AC58JAQ6_DANRE</name>
<organism evidence="1 2">
    <name type="scientific">Danio rerio</name>
    <name type="common">Zebrafish</name>
    <name type="synonym">Brachydanio rerio</name>
    <dbReference type="NCBI Taxonomy" id="7955"/>
    <lineage>
        <taxon>Eukaryota</taxon>
        <taxon>Metazoa</taxon>
        <taxon>Chordata</taxon>
        <taxon>Craniata</taxon>
        <taxon>Vertebrata</taxon>
        <taxon>Euteleostomi</taxon>
        <taxon>Actinopterygii</taxon>
        <taxon>Neopterygii</taxon>
        <taxon>Teleostei</taxon>
        <taxon>Ostariophysi</taxon>
        <taxon>Cypriniformes</taxon>
        <taxon>Danionidae</taxon>
        <taxon>Danioninae</taxon>
        <taxon>Danio</taxon>
    </lineage>
</organism>
<accession>A0AC58JAQ6</accession>
<dbReference type="RefSeq" id="XP_073803570.1">
    <property type="nucleotide sequence ID" value="XM_073947469.1"/>
</dbReference>
<protein>
    <submittedName>
        <fullName evidence="2">Uncharacterized protein</fullName>
    </submittedName>
</protein>
<gene>
    <name evidence="2" type="primary">LOC141381648</name>
</gene>